<dbReference type="PANTHER" id="PTHR30086">
    <property type="entry name" value="ARGININE EXPORTER PROTEIN ARGO"/>
    <property type="match status" value="1"/>
</dbReference>
<dbReference type="InterPro" id="IPR001123">
    <property type="entry name" value="LeuE-type"/>
</dbReference>
<keyword evidence="3 6" id="KW-0812">Transmembrane</keyword>
<keyword evidence="4 6" id="KW-1133">Transmembrane helix</keyword>
<dbReference type="Proteomes" id="UP001203004">
    <property type="component" value="Unassembled WGS sequence"/>
</dbReference>
<reference evidence="7 8" key="1">
    <citation type="submission" date="2022-05" db="EMBL/GenBank/DDBJ databases">
        <title>Sporolactobacillus sp nov CPB3-1, isolated from tree bark (Mangifera indica L.).</title>
        <authorList>
            <person name="Phuengjayaem S."/>
            <person name="Tanasupawat S."/>
        </authorList>
    </citation>
    <scope>NUCLEOTIDE SEQUENCE [LARGE SCALE GENOMIC DNA]</scope>
    <source>
        <strain evidence="7 8">CPB3-1</strain>
    </source>
</reference>
<keyword evidence="5 6" id="KW-0472">Membrane</keyword>
<comment type="subcellular location">
    <subcellularLocation>
        <location evidence="1">Cell membrane</location>
        <topology evidence="1">Multi-pass membrane protein</topology>
    </subcellularLocation>
</comment>
<evidence type="ECO:0000313" key="7">
    <source>
        <dbReference type="EMBL" id="MCL1631403.1"/>
    </source>
</evidence>
<feature type="transmembrane region" description="Helical" evidence="6">
    <location>
        <begin position="153"/>
        <end position="178"/>
    </location>
</feature>
<dbReference type="RefSeq" id="WP_249099257.1">
    <property type="nucleotide sequence ID" value="NZ_JAMAST010000003.1"/>
</dbReference>
<sequence>MENYLFYLFVSCLLVLLPGPDMALATRNTLMSGRSAGFRTICGTSSALMIHTSAAALGLSALLVHSAAAFSLFKYIGACYLFYLGVRTLSGLHKQSHQNHPGIHLQTKQKTTSIKISFFQGFITNLTNPKVAVFFLTFLPQFIRPGNHSIVPFFILGISQIIINLILLSLYVLLIASFSQWLHRPNVQRIIQGTTGFFLIGFGIQLALTHHR</sequence>
<proteinExistence type="predicted"/>
<evidence type="ECO:0000256" key="2">
    <source>
        <dbReference type="ARBA" id="ARBA00022475"/>
    </source>
</evidence>
<evidence type="ECO:0000256" key="6">
    <source>
        <dbReference type="SAM" id="Phobius"/>
    </source>
</evidence>
<dbReference type="PANTHER" id="PTHR30086:SF20">
    <property type="entry name" value="ARGININE EXPORTER PROTEIN ARGO-RELATED"/>
    <property type="match status" value="1"/>
</dbReference>
<keyword evidence="8" id="KW-1185">Reference proteome</keyword>
<keyword evidence="2" id="KW-1003">Cell membrane</keyword>
<evidence type="ECO:0000256" key="3">
    <source>
        <dbReference type="ARBA" id="ARBA00022692"/>
    </source>
</evidence>
<dbReference type="EMBL" id="JAMAST010000003">
    <property type="protein sequence ID" value="MCL1631403.1"/>
    <property type="molecule type" value="Genomic_DNA"/>
</dbReference>
<feature type="transmembrane region" description="Helical" evidence="6">
    <location>
        <begin position="49"/>
        <end position="73"/>
    </location>
</feature>
<evidence type="ECO:0000256" key="1">
    <source>
        <dbReference type="ARBA" id="ARBA00004651"/>
    </source>
</evidence>
<dbReference type="Pfam" id="PF01810">
    <property type="entry name" value="LysE"/>
    <property type="match status" value="1"/>
</dbReference>
<name>A0ABT0M9T2_9BACL</name>
<evidence type="ECO:0000256" key="4">
    <source>
        <dbReference type="ARBA" id="ARBA00022989"/>
    </source>
</evidence>
<feature type="transmembrane region" description="Helical" evidence="6">
    <location>
        <begin position="190"/>
        <end position="208"/>
    </location>
</feature>
<dbReference type="PIRSF" id="PIRSF006324">
    <property type="entry name" value="LeuE"/>
    <property type="match status" value="1"/>
</dbReference>
<evidence type="ECO:0000313" key="8">
    <source>
        <dbReference type="Proteomes" id="UP001203004"/>
    </source>
</evidence>
<evidence type="ECO:0000256" key="5">
    <source>
        <dbReference type="ARBA" id="ARBA00023136"/>
    </source>
</evidence>
<protein>
    <submittedName>
        <fullName evidence="7">LysE family translocator</fullName>
    </submittedName>
</protein>
<organism evidence="7 8">
    <name type="scientific">Sporolactobacillus mangiferae</name>
    <dbReference type="NCBI Taxonomy" id="2940498"/>
    <lineage>
        <taxon>Bacteria</taxon>
        <taxon>Bacillati</taxon>
        <taxon>Bacillota</taxon>
        <taxon>Bacilli</taxon>
        <taxon>Bacillales</taxon>
        <taxon>Sporolactobacillaceae</taxon>
        <taxon>Sporolactobacillus</taxon>
    </lineage>
</organism>
<comment type="caution">
    <text evidence="7">The sequence shown here is derived from an EMBL/GenBank/DDBJ whole genome shotgun (WGS) entry which is preliminary data.</text>
</comment>
<accession>A0ABT0M9T2</accession>
<gene>
    <name evidence="7" type="ORF">M3N64_05480</name>
</gene>